<evidence type="ECO:0000313" key="1">
    <source>
        <dbReference type="EMBL" id="QCI20702.1"/>
    </source>
</evidence>
<proteinExistence type="predicted"/>
<organism evidence="1 2">
    <name type="scientific">Buchnera aphidicola</name>
    <name type="common">Brachycaudus cardui</name>
    <dbReference type="NCBI Taxonomy" id="557993"/>
    <lineage>
        <taxon>Bacteria</taxon>
        <taxon>Pseudomonadati</taxon>
        <taxon>Pseudomonadota</taxon>
        <taxon>Gammaproteobacteria</taxon>
        <taxon>Enterobacterales</taxon>
        <taxon>Erwiniaceae</taxon>
        <taxon>Buchnera</taxon>
    </lineage>
</organism>
<dbReference type="Proteomes" id="UP000298594">
    <property type="component" value="Chromosome"/>
</dbReference>
<reference evidence="1 2" key="2">
    <citation type="submission" date="2019-05" db="EMBL/GenBank/DDBJ databases">
        <title>Genome evolution of the obligate endosymbiont Buchnera aphidicola.</title>
        <authorList>
            <person name="Moran N.A."/>
        </authorList>
    </citation>
    <scope>NUCLEOTIDE SEQUENCE [LARGE SCALE GENOMIC DNA]</scope>
    <source>
        <strain evidence="1 2">Bca</strain>
    </source>
</reference>
<sequence>MIALIKTFEDSIVLLRSSTCLAKASMDSILLGSNCSSAKNILLMVVPLNNSTASFFTAS</sequence>
<evidence type="ECO:0000313" key="2">
    <source>
        <dbReference type="Proteomes" id="UP000298594"/>
    </source>
</evidence>
<name>A0A4D6XSR8_9GAMM</name>
<gene>
    <name evidence="1" type="ORF">D9V67_03010</name>
</gene>
<dbReference type="RefSeq" id="WP_158360010.1">
    <property type="nucleotide sequence ID" value="NZ_CP034879.1"/>
</dbReference>
<dbReference type="EMBL" id="CP034879">
    <property type="protein sequence ID" value="QCI20702.1"/>
    <property type="molecule type" value="Genomic_DNA"/>
</dbReference>
<accession>A0A4D6XSR8</accession>
<dbReference type="AlphaFoldDB" id="A0A4D6XSR8"/>
<reference evidence="1 2" key="1">
    <citation type="submission" date="2018-12" db="EMBL/GenBank/DDBJ databases">
        <authorList>
            <person name="Chong R.A."/>
        </authorList>
    </citation>
    <scope>NUCLEOTIDE SEQUENCE [LARGE SCALE GENOMIC DNA]</scope>
    <source>
        <strain evidence="1 2">Bca</strain>
    </source>
</reference>
<protein>
    <submittedName>
        <fullName evidence="1">Uncharacterized protein</fullName>
    </submittedName>
</protein>